<proteinExistence type="predicted"/>
<dbReference type="Proteomes" id="UP000215086">
    <property type="component" value="Chromosome"/>
</dbReference>
<dbReference type="PANTHER" id="PTHR44757">
    <property type="entry name" value="DIGUANYLATE CYCLASE DGCP"/>
    <property type="match status" value="1"/>
</dbReference>
<dbReference type="CDD" id="cd00130">
    <property type="entry name" value="PAS"/>
    <property type="match status" value="2"/>
</dbReference>
<dbReference type="PROSITE" id="PS50113">
    <property type="entry name" value="PAC"/>
    <property type="match status" value="2"/>
</dbReference>
<keyword evidence="4" id="KW-1185">Reference proteome</keyword>
<accession>A0A286REZ7</accession>
<evidence type="ECO:0000313" key="3">
    <source>
        <dbReference type="EMBL" id="ASV74512.1"/>
    </source>
</evidence>
<dbReference type="Pfam" id="PF13426">
    <property type="entry name" value="PAS_9"/>
    <property type="match status" value="1"/>
</dbReference>
<dbReference type="PROSITE" id="PS50112">
    <property type="entry name" value="PAS"/>
    <property type="match status" value="2"/>
</dbReference>
<keyword evidence="3" id="KW-0456">Lyase</keyword>
<dbReference type="InterPro" id="IPR013767">
    <property type="entry name" value="PAS_fold"/>
</dbReference>
<dbReference type="GO" id="GO:0006355">
    <property type="term" value="P:regulation of DNA-templated transcription"/>
    <property type="evidence" value="ECO:0007669"/>
    <property type="project" value="InterPro"/>
</dbReference>
<dbReference type="InterPro" id="IPR052155">
    <property type="entry name" value="Biofilm_reg_signaling"/>
</dbReference>
<name>A0A286REZ7_9BACT</name>
<dbReference type="Gene3D" id="1.10.287.130">
    <property type="match status" value="1"/>
</dbReference>
<dbReference type="GO" id="GO:0016829">
    <property type="term" value="F:lyase activity"/>
    <property type="evidence" value="ECO:0007669"/>
    <property type="project" value="UniProtKB-KW"/>
</dbReference>
<evidence type="ECO:0000259" key="1">
    <source>
        <dbReference type="PROSITE" id="PS50112"/>
    </source>
</evidence>
<dbReference type="InterPro" id="IPR000014">
    <property type="entry name" value="PAS"/>
</dbReference>
<dbReference type="InterPro" id="IPR001610">
    <property type="entry name" value="PAC"/>
</dbReference>
<dbReference type="RefSeq" id="WP_095414808.1">
    <property type="nucleotide sequence ID" value="NZ_CP018477.1"/>
</dbReference>
<evidence type="ECO:0000259" key="2">
    <source>
        <dbReference type="PROSITE" id="PS50113"/>
    </source>
</evidence>
<dbReference type="OrthoDB" id="236031at2"/>
<feature type="domain" description="PAC" evidence="2">
    <location>
        <begin position="275"/>
        <end position="325"/>
    </location>
</feature>
<dbReference type="AlphaFoldDB" id="A0A286REZ7"/>
<evidence type="ECO:0000313" key="4">
    <source>
        <dbReference type="Proteomes" id="UP000215086"/>
    </source>
</evidence>
<dbReference type="Gene3D" id="3.30.450.20">
    <property type="entry name" value="PAS domain"/>
    <property type="match status" value="2"/>
</dbReference>
<dbReference type="PANTHER" id="PTHR44757:SF2">
    <property type="entry name" value="BIOFILM ARCHITECTURE MAINTENANCE PROTEIN MBAA"/>
    <property type="match status" value="1"/>
</dbReference>
<dbReference type="SMART" id="SM00091">
    <property type="entry name" value="PAS"/>
    <property type="match status" value="2"/>
</dbReference>
<feature type="domain" description="PAS" evidence="1">
    <location>
        <begin position="202"/>
        <end position="273"/>
    </location>
</feature>
<dbReference type="EMBL" id="CP018477">
    <property type="protein sequence ID" value="ASV74512.1"/>
    <property type="molecule type" value="Genomic_DNA"/>
</dbReference>
<gene>
    <name evidence="3" type="ORF">THTE_1910</name>
</gene>
<sequence>MDGIVPENLTEFLEKWQDPEVGNFSQPFRASGSGFLARCKALWVQSLGCPGDGPTASTTLINTLAPAVWDKLVDLVKHVDPTVGAHRLAVPNEPSSFLLVWPLRGTLPPQVLAAVLENDWLKEDAEDGWRDWYEDDSAMPAAEILTMLLLELEWQQKEKLLQAEKHVEQLLNERITLKTSHAEAVASVVAEREQRLREQEEHYHQIQTIMRKAADAIVTLNESGTIQSINEAAEEIFGFRENELVGQPVDVLLGCDHREASSLEVLCQALKSERQVCEIQGQRKDGTAIELELSVSEVSLGQERRYIVIFRDITIRKRLEEQQRRLHLMNQMILNAAGDGIVGVDHEGRITFVNPAASRMLGWECDELLGRSFRETVHQPVAQAGNHGMRDFFPVKGLPHSATPALTQTVFRRRDGSTFPVECSSQPIREDERITGQVITFRDISERQMLEAKLRQAQKMESIGQLAAGIAHEINTPPNTLGTIFVSSWKHGRNWIPSFRVVSKFAGGCSVKRRSRKNTWRLSTMQSARLTWTTCMRMFHALSMKQWKACAGWPRLSVR</sequence>
<dbReference type="NCBIfam" id="TIGR00229">
    <property type="entry name" value="sensory_box"/>
    <property type="match status" value="2"/>
</dbReference>
<reference evidence="3 4" key="1">
    <citation type="journal article" name="Front. Microbiol.">
        <title>Sugar Metabolism of the First Thermophilic Planctomycete Thermogutta terrifontis: Comparative Genomic and Transcriptomic Approaches.</title>
        <authorList>
            <person name="Elcheninov A.G."/>
            <person name="Menzel P."/>
            <person name="Gudbergsdottir S.R."/>
            <person name="Slesarev A.I."/>
            <person name="Kadnikov V.V."/>
            <person name="Krogh A."/>
            <person name="Bonch-Osmolovskaya E.A."/>
            <person name="Peng X."/>
            <person name="Kublanov I.V."/>
        </authorList>
    </citation>
    <scope>NUCLEOTIDE SEQUENCE [LARGE SCALE GENOMIC DNA]</scope>
    <source>
        <strain evidence="3 4">R1</strain>
    </source>
</reference>
<dbReference type="SUPFAM" id="SSF55785">
    <property type="entry name" value="PYP-like sensor domain (PAS domain)"/>
    <property type="match status" value="2"/>
</dbReference>
<dbReference type="Pfam" id="PF00989">
    <property type="entry name" value="PAS"/>
    <property type="match status" value="1"/>
</dbReference>
<feature type="domain" description="PAC" evidence="2">
    <location>
        <begin position="405"/>
        <end position="456"/>
    </location>
</feature>
<protein>
    <submittedName>
        <fullName evidence="3">Formate hydrogenlyase transcriptional activator</fullName>
    </submittedName>
</protein>
<dbReference type="InterPro" id="IPR035965">
    <property type="entry name" value="PAS-like_dom_sf"/>
</dbReference>
<dbReference type="KEGG" id="ttf:THTE_1910"/>
<organism evidence="3 4">
    <name type="scientific">Thermogutta terrifontis</name>
    <dbReference type="NCBI Taxonomy" id="1331910"/>
    <lineage>
        <taxon>Bacteria</taxon>
        <taxon>Pseudomonadati</taxon>
        <taxon>Planctomycetota</taxon>
        <taxon>Planctomycetia</taxon>
        <taxon>Pirellulales</taxon>
        <taxon>Thermoguttaceae</taxon>
        <taxon>Thermogutta</taxon>
    </lineage>
</organism>
<feature type="domain" description="PAS" evidence="1">
    <location>
        <begin position="333"/>
        <end position="378"/>
    </location>
</feature>
<dbReference type="SMART" id="SM00086">
    <property type="entry name" value="PAC"/>
    <property type="match status" value="2"/>
</dbReference>
<dbReference type="InterPro" id="IPR000700">
    <property type="entry name" value="PAS-assoc_C"/>
</dbReference>